<dbReference type="Pfam" id="PF13624">
    <property type="entry name" value="SurA_N_3"/>
    <property type="match status" value="1"/>
</dbReference>
<dbReference type="Pfam" id="PF13616">
    <property type="entry name" value="Rotamase_3"/>
    <property type="match status" value="1"/>
</dbReference>
<dbReference type="PROSITE" id="PS50198">
    <property type="entry name" value="PPIC_PPIASE_2"/>
    <property type="match status" value="1"/>
</dbReference>
<feature type="transmembrane region" description="Helical" evidence="12">
    <location>
        <begin position="12"/>
        <end position="32"/>
    </location>
</feature>
<keyword evidence="4 12" id="KW-0812">Transmembrane</keyword>
<name>A0A227KE18_9BURK</name>
<keyword evidence="3" id="KW-0997">Cell inner membrane</keyword>
<dbReference type="InterPro" id="IPR052029">
    <property type="entry name" value="PpiD_chaperone"/>
</dbReference>
<evidence type="ECO:0000259" key="13">
    <source>
        <dbReference type="PROSITE" id="PS50198"/>
    </source>
</evidence>
<dbReference type="GeneID" id="78361351"/>
<accession>A0A227KE18</accession>
<organism evidence="14 15">
    <name type="scientific">Turicimonas muris</name>
    <dbReference type="NCBI Taxonomy" id="1796652"/>
    <lineage>
        <taxon>Bacteria</taxon>
        <taxon>Pseudomonadati</taxon>
        <taxon>Pseudomonadota</taxon>
        <taxon>Betaproteobacteria</taxon>
        <taxon>Burkholderiales</taxon>
        <taxon>Sutterellaceae</taxon>
        <taxon>Turicimonas</taxon>
    </lineage>
</organism>
<evidence type="ECO:0000256" key="4">
    <source>
        <dbReference type="ARBA" id="ARBA00022692"/>
    </source>
</evidence>
<evidence type="ECO:0000256" key="1">
    <source>
        <dbReference type="ARBA" id="ARBA00004382"/>
    </source>
</evidence>
<dbReference type="AlphaFoldDB" id="A0A227KE18"/>
<evidence type="ECO:0000256" key="6">
    <source>
        <dbReference type="ARBA" id="ARBA00023136"/>
    </source>
</evidence>
<dbReference type="Proteomes" id="UP000214610">
    <property type="component" value="Unassembled WGS sequence"/>
</dbReference>
<dbReference type="GO" id="GO:0005886">
    <property type="term" value="C:plasma membrane"/>
    <property type="evidence" value="ECO:0007669"/>
    <property type="project" value="UniProtKB-SubCell"/>
</dbReference>
<keyword evidence="11" id="KW-0697">Rotamase</keyword>
<dbReference type="SUPFAM" id="SSF54534">
    <property type="entry name" value="FKBP-like"/>
    <property type="match status" value="1"/>
</dbReference>
<evidence type="ECO:0000256" key="12">
    <source>
        <dbReference type="SAM" id="Phobius"/>
    </source>
</evidence>
<evidence type="ECO:0000256" key="11">
    <source>
        <dbReference type="PROSITE-ProRule" id="PRU00278"/>
    </source>
</evidence>
<evidence type="ECO:0000256" key="8">
    <source>
        <dbReference type="ARBA" id="ARBA00038408"/>
    </source>
</evidence>
<keyword evidence="15" id="KW-1185">Reference proteome</keyword>
<dbReference type="InterPro" id="IPR046357">
    <property type="entry name" value="PPIase_dom_sf"/>
</dbReference>
<evidence type="ECO:0000256" key="9">
    <source>
        <dbReference type="ARBA" id="ARBA00040743"/>
    </source>
</evidence>
<dbReference type="PANTHER" id="PTHR47529">
    <property type="entry name" value="PEPTIDYL-PROLYL CIS-TRANS ISOMERASE D"/>
    <property type="match status" value="1"/>
</dbReference>
<dbReference type="PANTHER" id="PTHR47529:SF1">
    <property type="entry name" value="PERIPLASMIC CHAPERONE PPID"/>
    <property type="match status" value="1"/>
</dbReference>
<keyword evidence="2" id="KW-1003">Cell membrane</keyword>
<keyword evidence="7" id="KW-0143">Chaperone</keyword>
<dbReference type="SUPFAM" id="SSF109998">
    <property type="entry name" value="Triger factor/SurA peptide-binding domain-like"/>
    <property type="match status" value="1"/>
</dbReference>
<dbReference type="RefSeq" id="WP_066592592.1">
    <property type="nucleotide sequence ID" value="NZ_CAJTBZ010000055.1"/>
</dbReference>
<feature type="domain" description="PpiC" evidence="13">
    <location>
        <begin position="265"/>
        <end position="370"/>
    </location>
</feature>
<protein>
    <recommendedName>
        <fullName evidence="9">Periplasmic chaperone PpiD</fullName>
    </recommendedName>
    <alternativeName>
        <fullName evidence="10">Periplasmic folding chaperone</fullName>
    </alternativeName>
</protein>
<keyword evidence="6 12" id="KW-0472">Membrane</keyword>
<keyword evidence="11 14" id="KW-0413">Isomerase</keyword>
<gene>
    <name evidence="14" type="ORF">ADH67_10050</name>
</gene>
<dbReference type="InterPro" id="IPR027304">
    <property type="entry name" value="Trigger_fact/SurA_dom_sf"/>
</dbReference>
<keyword evidence="5 12" id="KW-1133">Transmembrane helix</keyword>
<comment type="caution">
    <text evidence="14">The sequence shown here is derived from an EMBL/GenBank/DDBJ whole genome shotgun (WGS) entry which is preliminary data.</text>
</comment>
<evidence type="ECO:0000313" key="14">
    <source>
        <dbReference type="EMBL" id="OXE45765.1"/>
    </source>
</evidence>
<comment type="subcellular location">
    <subcellularLocation>
        <location evidence="1">Cell inner membrane</location>
        <topology evidence="1">Single-pass type II membrane protein</topology>
        <orientation evidence="1">Periplasmic side</orientation>
    </subcellularLocation>
</comment>
<evidence type="ECO:0000256" key="10">
    <source>
        <dbReference type="ARBA" id="ARBA00042775"/>
    </source>
</evidence>
<evidence type="ECO:0000256" key="5">
    <source>
        <dbReference type="ARBA" id="ARBA00022989"/>
    </source>
</evidence>
<evidence type="ECO:0000313" key="15">
    <source>
        <dbReference type="Proteomes" id="UP000214610"/>
    </source>
</evidence>
<evidence type="ECO:0000256" key="7">
    <source>
        <dbReference type="ARBA" id="ARBA00023186"/>
    </source>
</evidence>
<sequence>MFQSFRNQKRWLMLLAMILIIPAFVFIGINGYSRLNPDANAIAKVDGKGIQPEEFDAAKRNHIERIRVQQGGSVDSSLFDTPEANAAILYNLTTEKAVNALLQHHYINISEQEAINFIKNAKAFQKDGKFSPELYQNYLAATGKSDEQFVYELRRDLAKDLVINAVSRTVIVPAKTAEFLNAALREEREVRTLVFSPDAYRKDVKITEEQIQKFYDDNKEMFRVPQTLDIEYVVFSPETIKVQDKPSQEVLKQYYEQNKSKFSQEETRRASHILIVADENEKDAAKADAEAKAKAEKLYAEVKANPASFAEVAKENSADPGSARNGGDLDFFTKGMMVPEFENAVFSAKKGDIVGPVKSEFGYHIIEVTDVRPASIKPFEEVEPEILTTWQNQQRHNVFAENADTFSNMVYEQSESLQPVVEKFGLSLHKAPGLTENGFLDPSLNTPDINKRVIAELFQPDSIADKRNISAVEINSNTIVSARVVKENPEHIRPLSEVKNEIKDSLELSAATELARQAGEEKLKELQNKSNLAGFGKTITVSRVNSLGQSQDLISAEMAIPVKNLPAYTGAMNHEDYVISYVESSKSAPKDDQDFQRIKEELAQADSMGEELAYYDALKKLYTLEILKPEYDYKLPTVLK</sequence>
<dbReference type="EMBL" id="NHMP01000007">
    <property type="protein sequence ID" value="OXE45765.1"/>
    <property type="molecule type" value="Genomic_DNA"/>
</dbReference>
<evidence type="ECO:0000256" key="2">
    <source>
        <dbReference type="ARBA" id="ARBA00022475"/>
    </source>
</evidence>
<proteinExistence type="inferred from homology"/>
<dbReference type="InterPro" id="IPR000297">
    <property type="entry name" value="PPIase_PpiC"/>
</dbReference>
<dbReference type="Gene3D" id="3.10.50.40">
    <property type="match status" value="1"/>
</dbReference>
<dbReference type="GO" id="GO:0003755">
    <property type="term" value="F:peptidyl-prolyl cis-trans isomerase activity"/>
    <property type="evidence" value="ECO:0007669"/>
    <property type="project" value="UniProtKB-KW"/>
</dbReference>
<comment type="similarity">
    <text evidence="8">Belongs to the PpiD chaperone family.</text>
</comment>
<evidence type="ECO:0000256" key="3">
    <source>
        <dbReference type="ARBA" id="ARBA00022519"/>
    </source>
</evidence>
<reference evidence="15" key="1">
    <citation type="submission" date="2017-05" db="EMBL/GenBank/DDBJ databases">
        <title>Improved OligoMM genomes.</title>
        <authorList>
            <person name="Garzetti D."/>
        </authorList>
    </citation>
    <scope>NUCLEOTIDE SEQUENCE [LARGE SCALE GENOMIC DNA]</scope>
    <source>
        <strain evidence="15">YL45</strain>
    </source>
</reference>